<reference evidence="3" key="1">
    <citation type="journal article" date="2015" name="Nat. Plants">
        <title>Genome expansion of Arabis alpina linked with retrotransposition and reduced symmetric DNA methylation.</title>
        <authorList>
            <person name="Willing E.M."/>
            <person name="Rawat V."/>
            <person name="Mandakova T."/>
            <person name="Maumus F."/>
            <person name="James G.V."/>
            <person name="Nordstroem K.J."/>
            <person name="Becker C."/>
            <person name="Warthmann N."/>
            <person name="Chica C."/>
            <person name="Szarzynska B."/>
            <person name="Zytnicki M."/>
            <person name="Albani M.C."/>
            <person name="Kiefer C."/>
            <person name="Bergonzi S."/>
            <person name="Castaings L."/>
            <person name="Mateos J.L."/>
            <person name="Berns M.C."/>
            <person name="Bujdoso N."/>
            <person name="Piofczyk T."/>
            <person name="de Lorenzo L."/>
            <person name="Barrero-Sicilia C."/>
            <person name="Mateos I."/>
            <person name="Piednoel M."/>
            <person name="Hagmann J."/>
            <person name="Chen-Min-Tao R."/>
            <person name="Iglesias-Fernandez R."/>
            <person name="Schuster S.C."/>
            <person name="Alonso-Blanco C."/>
            <person name="Roudier F."/>
            <person name="Carbonero P."/>
            <person name="Paz-Ares J."/>
            <person name="Davis S.J."/>
            <person name="Pecinka A."/>
            <person name="Quesneville H."/>
            <person name="Colot V."/>
            <person name="Lysak M.A."/>
            <person name="Weigel D."/>
            <person name="Coupland G."/>
            <person name="Schneeberger K."/>
        </authorList>
    </citation>
    <scope>NUCLEOTIDE SEQUENCE [LARGE SCALE GENOMIC DNA]</scope>
    <source>
        <strain evidence="3">cv. Pajares</strain>
    </source>
</reference>
<evidence type="ECO:0000256" key="1">
    <source>
        <dbReference type="SAM" id="Phobius"/>
    </source>
</evidence>
<dbReference type="EMBL" id="CM002875">
    <property type="protein sequence ID" value="KFK29633.1"/>
    <property type="molecule type" value="Genomic_DNA"/>
</dbReference>
<accession>A0A087GID1</accession>
<feature type="transmembrane region" description="Helical" evidence="1">
    <location>
        <begin position="15"/>
        <end position="32"/>
    </location>
</feature>
<organism evidence="2 3">
    <name type="scientific">Arabis alpina</name>
    <name type="common">Alpine rock-cress</name>
    <dbReference type="NCBI Taxonomy" id="50452"/>
    <lineage>
        <taxon>Eukaryota</taxon>
        <taxon>Viridiplantae</taxon>
        <taxon>Streptophyta</taxon>
        <taxon>Embryophyta</taxon>
        <taxon>Tracheophyta</taxon>
        <taxon>Spermatophyta</taxon>
        <taxon>Magnoliopsida</taxon>
        <taxon>eudicotyledons</taxon>
        <taxon>Gunneridae</taxon>
        <taxon>Pentapetalae</taxon>
        <taxon>rosids</taxon>
        <taxon>malvids</taxon>
        <taxon>Brassicales</taxon>
        <taxon>Brassicaceae</taxon>
        <taxon>Arabideae</taxon>
        <taxon>Arabis</taxon>
    </lineage>
</organism>
<evidence type="ECO:0000313" key="3">
    <source>
        <dbReference type="Proteomes" id="UP000029120"/>
    </source>
</evidence>
<name>A0A087GID1_ARAAL</name>
<dbReference type="OrthoDB" id="419598at2759"/>
<protein>
    <submittedName>
        <fullName evidence="2">Uncharacterized protein</fullName>
    </submittedName>
</protein>
<evidence type="ECO:0000313" key="2">
    <source>
        <dbReference type="EMBL" id="KFK29633.1"/>
    </source>
</evidence>
<keyword evidence="1" id="KW-0472">Membrane</keyword>
<keyword evidence="1" id="KW-0812">Transmembrane</keyword>
<sequence>MCFFCGTGDTGTKKAVHLLLCSIFATGILKFLKKCYFYKATCGSFIAKRNIRSRLLLRDLEKATKLFGKQYENSLQVVKGDTINADDFDPSMFKVTPSSICSSFPNLQNTVGSDGVA</sequence>
<keyword evidence="3" id="KW-1185">Reference proteome</keyword>
<dbReference type="eggNOG" id="KOG1203">
    <property type="taxonomic scope" value="Eukaryota"/>
</dbReference>
<proteinExistence type="predicted"/>
<dbReference type="AlphaFoldDB" id="A0A087GID1"/>
<keyword evidence="1" id="KW-1133">Transmembrane helix</keyword>
<dbReference type="Gramene" id="KFK29633">
    <property type="protein sequence ID" value="KFK29633"/>
    <property type="gene ID" value="AALP_AA7G159200"/>
</dbReference>
<gene>
    <name evidence="2" type="ordered locus">AALP_Aa7g159200</name>
</gene>
<dbReference type="Proteomes" id="UP000029120">
    <property type="component" value="Chromosome 7"/>
</dbReference>